<feature type="domain" description="HTH lysR-type" evidence="5">
    <location>
        <begin position="4"/>
        <end position="61"/>
    </location>
</feature>
<keyword evidence="7" id="KW-1185">Reference proteome</keyword>
<accession>A0A4R0YLC8</accession>
<evidence type="ECO:0000313" key="6">
    <source>
        <dbReference type="EMBL" id="TCI09637.1"/>
    </source>
</evidence>
<name>A0A4R0YLC8_9GAMM</name>
<evidence type="ECO:0000256" key="2">
    <source>
        <dbReference type="ARBA" id="ARBA00023015"/>
    </source>
</evidence>
<evidence type="ECO:0000259" key="5">
    <source>
        <dbReference type="PROSITE" id="PS50931"/>
    </source>
</evidence>
<keyword evidence="2" id="KW-0805">Transcription regulation</keyword>
<keyword evidence="4" id="KW-0804">Transcription</keyword>
<protein>
    <submittedName>
        <fullName evidence="6">LysR family transcriptional regulator</fullName>
    </submittedName>
</protein>
<dbReference type="PANTHER" id="PTHR30118:SF15">
    <property type="entry name" value="TRANSCRIPTIONAL REGULATORY PROTEIN"/>
    <property type="match status" value="1"/>
</dbReference>
<dbReference type="GO" id="GO:0003677">
    <property type="term" value="F:DNA binding"/>
    <property type="evidence" value="ECO:0007669"/>
    <property type="project" value="UniProtKB-KW"/>
</dbReference>
<reference evidence="6 7" key="1">
    <citation type="submission" date="2019-02" db="EMBL/GenBank/DDBJ databases">
        <title>Dyella amyloliquefaciens sp. nov., isolated from forest soil.</title>
        <authorList>
            <person name="Gao Z.-H."/>
            <person name="Qiu L.-H."/>
        </authorList>
    </citation>
    <scope>NUCLEOTIDE SEQUENCE [LARGE SCALE GENOMIC DNA]</scope>
    <source>
        <strain evidence="6 7">KACC 12747</strain>
    </source>
</reference>
<dbReference type="RefSeq" id="WP_131406866.1">
    <property type="nucleotide sequence ID" value="NZ_SJTG01000002.1"/>
</dbReference>
<dbReference type="Gene3D" id="3.40.190.10">
    <property type="entry name" value="Periplasmic binding protein-like II"/>
    <property type="match status" value="2"/>
</dbReference>
<dbReference type="AlphaFoldDB" id="A0A4R0YLC8"/>
<dbReference type="SUPFAM" id="SSF46785">
    <property type="entry name" value="Winged helix' DNA-binding domain"/>
    <property type="match status" value="1"/>
</dbReference>
<dbReference type="GO" id="GO:0003700">
    <property type="term" value="F:DNA-binding transcription factor activity"/>
    <property type="evidence" value="ECO:0007669"/>
    <property type="project" value="InterPro"/>
</dbReference>
<sequence>MKTYDLNLLRTLDALLTAGSVTGAAERLHLSVPATSHALARLRELTGDPLLVRAGRRLVPTPRAMELREPVARWIAQAGALVQAPRGEDLAATERSFIVRAPDGFAIAFGGALGAVLAADMPRAQLRFVTEAQDDAGALRDGRVDLDIGTFRPRDPEIEVVDLFRQAQVAVVRAGHPFAARPATARRYAAQAHVDVLRRPGVSSVVDDALAALGLARRVVLTVAHASAAPVVAAQGDFVATLSERLAQAMAPGLGLVVVPLLFLPRGETVVMAWHPRQAADPAHAWLRKQVLAAIAAPRAPVSYRRVPTSST</sequence>
<evidence type="ECO:0000256" key="3">
    <source>
        <dbReference type="ARBA" id="ARBA00023125"/>
    </source>
</evidence>
<dbReference type="InterPro" id="IPR036388">
    <property type="entry name" value="WH-like_DNA-bd_sf"/>
</dbReference>
<dbReference type="InterPro" id="IPR036390">
    <property type="entry name" value="WH_DNA-bd_sf"/>
</dbReference>
<dbReference type="EMBL" id="SJTG01000002">
    <property type="protein sequence ID" value="TCI09637.1"/>
    <property type="molecule type" value="Genomic_DNA"/>
</dbReference>
<dbReference type="Pfam" id="PF03466">
    <property type="entry name" value="LysR_substrate"/>
    <property type="match status" value="1"/>
</dbReference>
<dbReference type="InterPro" id="IPR050389">
    <property type="entry name" value="LysR-type_TF"/>
</dbReference>
<organism evidence="6 7">
    <name type="scientific">Dyella soli</name>
    <dbReference type="NCBI Taxonomy" id="522319"/>
    <lineage>
        <taxon>Bacteria</taxon>
        <taxon>Pseudomonadati</taxon>
        <taxon>Pseudomonadota</taxon>
        <taxon>Gammaproteobacteria</taxon>
        <taxon>Lysobacterales</taxon>
        <taxon>Rhodanobacteraceae</taxon>
        <taxon>Dyella</taxon>
    </lineage>
</organism>
<dbReference type="Gene3D" id="1.10.10.10">
    <property type="entry name" value="Winged helix-like DNA-binding domain superfamily/Winged helix DNA-binding domain"/>
    <property type="match status" value="1"/>
</dbReference>
<comment type="caution">
    <text evidence="6">The sequence shown here is derived from an EMBL/GenBank/DDBJ whole genome shotgun (WGS) entry which is preliminary data.</text>
</comment>
<dbReference type="PANTHER" id="PTHR30118">
    <property type="entry name" value="HTH-TYPE TRANSCRIPTIONAL REGULATOR LEUO-RELATED"/>
    <property type="match status" value="1"/>
</dbReference>
<gene>
    <name evidence="6" type="ORF">EZM97_11775</name>
</gene>
<dbReference type="PROSITE" id="PS50931">
    <property type="entry name" value="HTH_LYSR"/>
    <property type="match status" value="1"/>
</dbReference>
<comment type="similarity">
    <text evidence="1">Belongs to the LysR transcriptional regulatory family.</text>
</comment>
<dbReference type="InterPro" id="IPR005119">
    <property type="entry name" value="LysR_subst-bd"/>
</dbReference>
<keyword evidence="3" id="KW-0238">DNA-binding</keyword>
<evidence type="ECO:0000256" key="1">
    <source>
        <dbReference type="ARBA" id="ARBA00009437"/>
    </source>
</evidence>
<dbReference type="Proteomes" id="UP000291822">
    <property type="component" value="Unassembled WGS sequence"/>
</dbReference>
<evidence type="ECO:0000313" key="7">
    <source>
        <dbReference type="Proteomes" id="UP000291822"/>
    </source>
</evidence>
<dbReference type="Pfam" id="PF00126">
    <property type="entry name" value="HTH_1"/>
    <property type="match status" value="1"/>
</dbReference>
<proteinExistence type="inferred from homology"/>
<dbReference type="InterPro" id="IPR000847">
    <property type="entry name" value="LysR_HTH_N"/>
</dbReference>
<dbReference type="SUPFAM" id="SSF53850">
    <property type="entry name" value="Periplasmic binding protein-like II"/>
    <property type="match status" value="1"/>
</dbReference>
<evidence type="ECO:0000256" key="4">
    <source>
        <dbReference type="ARBA" id="ARBA00023163"/>
    </source>
</evidence>